<reference evidence="2 3" key="1">
    <citation type="submission" date="2023-03" db="EMBL/GenBank/DDBJ databases">
        <title>Genome insight into feeding habits of ladybird beetles.</title>
        <authorList>
            <person name="Li H.-S."/>
            <person name="Huang Y.-H."/>
            <person name="Pang H."/>
        </authorList>
    </citation>
    <scope>NUCLEOTIDE SEQUENCE [LARGE SCALE GENOMIC DNA]</scope>
    <source>
        <strain evidence="2">SYSU_2023b</strain>
        <tissue evidence="2">Whole body</tissue>
    </source>
</reference>
<accession>A0AAW1U8N2</accession>
<evidence type="ECO:0000313" key="3">
    <source>
        <dbReference type="Proteomes" id="UP001431783"/>
    </source>
</evidence>
<evidence type="ECO:0000256" key="1">
    <source>
        <dbReference type="SAM" id="SignalP"/>
    </source>
</evidence>
<keyword evidence="1" id="KW-0732">Signal</keyword>
<comment type="caution">
    <text evidence="2">The sequence shown here is derived from an EMBL/GenBank/DDBJ whole genome shotgun (WGS) entry which is preliminary data.</text>
</comment>
<name>A0AAW1U8N2_9CUCU</name>
<dbReference type="AlphaFoldDB" id="A0AAW1U8N2"/>
<organism evidence="2 3">
    <name type="scientific">Henosepilachna vigintioctopunctata</name>
    <dbReference type="NCBI Taxonomy" id="420089"/>
    <lineage>
        <taxon>Eukaryota</taxon>
        <taxon>Metazoa</taxon>
        <taxon>Ecdysozoa</taxon>
        <taxon>Arthropoda</taxon>
        <taxon>Hexapoda</taxon>
        <taxon>Insecta</taxon>
        <taxon>Pterygota</taxon>
        <taxon>Neoptera</taxon>
        <taxon>Endopterygota</taxon>
        <taxon>Coleoptera</taxon>
        <taxon>Polyphaga</taxon>
        <taxon>Cucujiformia</taxon>
        <taxon>Coccinelloidea</taxon>
        <taxon>Coccinellidae</taxon>
        <taxon>Epilachninae</taxon>
        <taxon>Epilachnini</taxon>
        <taxon>Henosepilachna</taxon>
    </lineage>
</organism>
<dbReference type="Proteomes" id="UP001431783">
    <property type="component" value="Unassembled WGS sequence"/>
</dbReference>
<keyword evidence="3" id="KW-1185">Reference proteome</keyword>
<dbReference type="EMBL" id="JARQZJ010000061">
    <property type="protein sequence ID" value="KAK9878905.1"/>
    <property type="molecule type" value="Genomic_DNA"/>
</dbReference>
<feature type="signal peptide" evidence="1">
    <location>
        <begin position="1"/>
        <end position="22"/>
    </location>
</feature>
<proteinExistence type="predicted"/>
<gene>
    <name evidence="2" type="ORF">WA026_003732</name>
</gene>
<feature type="chain" id="PRO_5043385326" evidence="1">
    <location>
        <begin position="23"/>
        <end position="79"/>
    </location>
</feature>
<protein>
    <submittedName>
        <fullName evidence="2">Uncharacterized protein</fullName>
    </submittedName>
</protein>
<sequence>MKSNYCLLTLVGLLLMVTLVLSTSNEYGLRYERRSDRLAAGMMHWIRNAICKYIVPVLLPLLKRFRLDAFVGLVCPSLE</sequence>
<evidence type="ECO:0000313" key="2">
    <source>
        <dbReference type="EMBL" id="KAK9878905.1"/>
    </source>
</evidence>